<keyword evidence="8" id="KW-1185">Reference proteome</keyword>
<sequence>MMPDDAVLSLDKLDGRLRLDAPAREAMKTDFGGMLTEIPSAVLEPGSPEDIAAALKEAGRRGVPVTVRGLGRSVYGQTVARPGGVLIDMSSLNRVHAIGRDRCVVDAGATWATVVKAALAQGLVPPVLIDFLDLTVGGTLSWGGMGMTSRRYGLQADNVLELEVATADGMLHRCSPSQESDLFHAVLGGMGTVGVMTKVTLALIPAPERALRVQIPYPDAAAMTAGLMQLAHDDRVDAFQGIVAAPDGQWVHLIEATAFYSGERPDVGWVCEGLNGMIAHANPIDSSFEDFLFRLGDMTTLPCQAAGPHAHPWWSTQTSAERAPAFVEELEQFFDPATAGPFDLLIVYPMLTGRSRTPLPSLPRQDWSVVVATFWCVSFDRQDQLAAVLAENRRLFEQAAAVHAPGSVDPVAAVDYSPAEWAAHLADAWPAFDAAKRKYDPQGVLDKARRIF</sequence>
<dbReference type="PROSITE" id="PS51387">
    <property type="entry name" value="FAD_PCMH"/>
    <property type="match status" value="1"/>
</dbReference>
<dbReference type="InterPro" id="IPR015345">
    <property type="entry name" value="Cytokinin_DH_FAD/cytokin-bd"/>
</dbReference>
<organism evidence="7 8">
    <name type="scientific">Sphingobium quisquiliarum P25</name>
    <dbReference type="NCBI Taxonomy" id="1329909"/>
    <lineage>
        <taxon>Bacteria</taxon>
        <taxon>Pseudomonadati</taxon>
        <taxon>Pseudomonadota</taxon>
        <taxon>Alphaproteobacteria</taxon>
        <taxon>Sphingomonadales</taxon>
        <taxon>Sphingomonadaceae</taxon>
        <taxon>Sphingobium</taxon>
    </lineage>
</organism>
<dbReference type="Pfam" id="PF09265">
    <property type="entry name" value="Cytokin-bind"/>
    <property type="match status" value="1"/>
</dbReference>
<dbReference type="InterPro" id="IPR036318">
    <property type="entry name" value="FAD-bd_PCMH-like_sf"/>
</dbReference>
<dbReference type="InterPro" id="IPR016166">
    <property type="entry name" value="FAD-bd_PCMH"/>
</dbReference>
<dbReference type="InterPro" id="IPR016164">
    <property type="entry name" value="FAD-linked_Oxase-like_C"/>
</dbReference>
<keyword evidence="4" id="KW-0274">FAD</keyword>
<accession>T0GS49</accession>
<dbReference type="Gene3D" id="3.30.465.10">
    <property type="match status" value="1"/>
</dbReference>
<dbReference type="GO" id="GO:0071949">
    <property type="term" value="F:FAD binding"/>
    <property type="evidence" value="ECO:0007669"/>
    <property type="project" value="InterPro"/>
</dbReference>
<evidence type="ECO:0000313" key="7">
    <source>
        <dbReference type="EMBL" id="EQB03512.1"/>
    </source>
</evidence>
<name>T0GS49_9SPHN</name>
<dbReference type="Pfam" id="PF01565">
    <property type="entry name" value="FAD_binding_4"/>
    <property type="match status" value="1"/>
</dbReference>
<keyword evidence="5" id="KW-0560">Oxidoreductase</keyword>
<comment type="similarity">
    <text evidence="2">Belongs to the oxygen-dependent FAD-linked oxidoreductase family.</text>
</comment>
<evidence type="ECO:0000259" key="6">
    <source>
        <dbReference type="PROSITE" id="PS51387"/>
    </source>
</evidence>
<protein>
    <recommendedName>
        <fullName evidence="6">FAD-binding PCMH-type domain-containing protein</fullName>
    </recommendedName>
</protein>
<dbReference type="InterPro" id="IPR016169">
    <property type="entry name" value="FAD-bd_PCMH_sub2"/>
</dbReference>
<dbReference type="GO" id="GO:0019139">
    <property type="term" value="F:cytokinin dehydrogenase activity"/>
    <property type="evidence" value="ECO:0007669"/>
    <property type="project" value="InterPro"/>
</dbReference>
<dbReference type="InterPro" id="IPR016167">
    <property type="entry name" value="FAD-bd_PCMH_sub1"/>
</dbReference>
<dbReference type="InterPro" id="IPR016170">
    <property type="entry name" value="Cytok_DH_C_sf"/>
</dbReference>
<dbReference type="SUPFAM" id="SSF55103">
    <property type="entry name" value="FAD-linked oxidases, C-terminal domain"/>
    <property type="match status" value="1"/>
</dbReference>
<proteinExistence type="inferred from homology"/>
<evidence type="ECO:0000256" key="4">
    <source>
        <dbReference type="ARBA" id="ARBA00022827"/>
    </source>
</evidence>
<gene>
    <name evidence="7" type="ORF">L288_14730</name>
</gene>
<dbReference type="PANTHER" id="PTHR13878:SF53">
    <property type="entry name" value="CYTOKININ DEHYDROGENASE 6"/>
    <property type="match status" value="1"/>
</dbReference>
<dbReference type="AlphaFoldDB" id="T0GS49"/>
<reference evidence="7 8" key="1">
    <citation type="journal article" date="2013" name="Genome Announc.">
        <title>Draft Genome Sequence of Sphingobium quisquiliarum Strain P25T, a Novel Hexachlorocyclohexane (HCH)-Degrading Bacterium Isolated from an HCH Dumpsite.</title>
        <authorList>
            <person name="Kumar Singh A."/>
            <person name="Sangwan N."/>
            <person name="Sharma A."/>
            <person name="Gupta V."/>
            <person name="Khurana J.P."/>
            <person name="Lal R."/>
        </authorList>
    </citation>
    <scope>NUCLEOTIDE SEQUENCE [LARGE SCALE GENOMIC DNA]</scope>
    <source>
        <strain evidence="7 8">P25</strain>
    </source>
</reference>
<dbReference type="GO" id="GO:0009690">
    <property type="term" value="P:cytokinin metabolic process"/>
    <property type="evidence" value="ECO:0007669"/>
    <property type="project" value="InterPro"/>
</dbReference>
<dbReference type="Gene3D" id="3.40.462.10">
    <property type="entry name" value="FAD-linked oxidases, C-terminal domain"/>
    <property type="match status" value="1"/>
</dbReference>
<dbReference type="InterPro" id="IPR050432">
    <property type="entry name" value="FAD-linked_Oxidoreductases_BP"/>
</dbReference>
<comment type="caution">
    <text evidence="7">The sequence shown here is derived from an EMBL/GenBank/DDBJ whole genome shotgun (WGS) entry which is preliminary data.</text>
</comment>
<dbReference type="EMBL" id="ATHO01000133">
    <property type="protein sequence ID" value="EQB03512.1"/>
    <property type="molecule type" value="Genomic_DNA"/>
</dbReference>
<dbReference type="Gene3D" id="3.30.43.10">
    <property type="entry name" value="Uridine Diphospho-n-acetylenolpyruvylglucosamine Reductase, domain 2"/>
    <property type="match status" value="1"/>
</dbReference>
<dbReference type="PATRIC" id="fig|1329909.3.peg.2834"/>
<dbReference type="InterPro" id="IPR006094">
    <property type="entry name" value="Oxid_FAD_bind_N"/>
</dbReference>
<evidence type="ECO:0000256" key="2">
    <source>
        <dbReference type="ARBA" id="ARBA00005466"/>
    </source>
</evidence>
<comment type="cofactor">
    <cofactor evidence="1">
        <name>FAD</name>
        <dbReference type="ChEBI" id="CHEBI:57692"/>
    </cofactor>
</comment>
<evidence type="ECO:0000256" key="5">
    <source>
        <dbReference type="ARBA" id="ARBA00023002"/>
    </source>
</evidence>
<keyword evidence="3" id="KW-0285">Flavoprotein</keyword>
<evidence type="ECO:0000256" key="3">
    <source>
        <dbReference type="ARBA" id="ARBA00022630"/>
    </source>
</evidence>
<feature type="domain" description="FAD-binding PCMH-type" evidence="6">
    <location>
        <begin position="35"/>
        <end position="206"/>
    </location>
</feature>
<dbReference type="RefSeq" id="WP_021239060.1">
    <property type="nucleotide sequence ID" value="NZ_ATHO01000133.1"/>
</dbReference>
<dbReference type="Proteomes" id="UP000015525">
    <property type="component" value="Unassembled WGS sequence"/>
</dbReference>
<dbReference type="SUPFAM" id="SSF56176">
    <property type="entry name" value="FAD-binding/transporter-associated domain-like"/>
    <property type="match status" value="1"/>
</dbReference>
<evidence type="ECO:0000313" key="8">
    <source>
        <dbReference type="Proteomes" id="UP000015525"/>
    </source>
</evidence>
<evidence type="ECO:0000256" key="1">
    <source>
        <dbReference type="ARBA" id="ARBA00001974"/>
    </source>
</evidence>
<dbReference type="PANTHER" id="PTHR13878">
    <property type="entry name" value="GULONOLACTONE OXIDASE"/>
    <property type="match status" value="1"/>
</dbReference>